<evidence type="ECO:0000256" key="1">
    <source>
        <dbReference type="SAM" id="MobiDB-lite"/>
    </source>
</evidence>
<organism evidence="2 3">
    <name type="scientific">Sediminivirga luteola</name>
    <dbReference type="NCBI Taxonomy" id="1774748"/>
    <lineage>
        <taxon>Bacteria</taxon>
        <taxon>Bacillati</taxon>
        <taxon>Actinomycetota</taxon>
        <taxon>Actinomycetes</taxon>
        <taxon>Micrococcales</taxon>
        <taxon>Brevibacteriaceae</taxon>
        <taxon>Sediminivirga</taxon>
    </lineage>
</organism>
<evidence type="ECO:0000313" key="2">
    <source>
        <dbReference type="EMBL" id="GGA20623.1"/>
    </source>
</evidence>
<name>A0A8J2XJK2_9MICO</name>
<dbReference type="AlphaFoldDB" id="A0A8J2XJK2"/>
<feature type="region of interest" description="Disordered" evidence="1">
    <location>
        <begin position="67"/>
        <end position="88"/>
    </location>
</feature>
<sequence>MLTGVSRPGLTDLSVAGVTAAGGDAGFCGTGRASLTESVTGASGSVAGREGRDGACWAAGAAGRVGAAAGGGGVSGEEEGTGGAVSGAERARDRCSQFCS</sequence>
<accession>A0A8J2XJK2</accession>
<keyword evidence="3" id="KW-1185">Reference proteome</keyword>
<dbReference type="EMBL" id="BMFY01000011">
    <property type="protein sequence ID" value="GGA20623.1"/>
    <property type="molecule type" value="Genomic_DNA"/>
</dbReference>
<proteinExistence type="predicted"/>
<comment type="caution">
    <text evidence="2">The sequence shown here is derived from an EMBL/GenBank/DDBJ whole genome shotgun (WGS) entry which is preliminary data.</text>
</comment>
<protein>
    <submittedName>
        <fullName evidence="2">Uncharacterized protein</fullName>
    </submittedName>
</protein>
<reference evidence="2" key="1">
    <citation type="journal article" date="2014" name="Int. J. Syst. Evol. Microbiol.">
        <title>Complete genome sequence of Corynebacterium casei LMG S-19264T (=DSM 44701T), isolated from a smear-ripened cheese.</title>
        <authorList>
            <consortium name="US DOE Joint Genome Institute (JGI-PGF)"/>
            <person name="Walter F."/>
            <person name="Albersmeier A."/>
            <person name="Kalinowski J."/>
            <person name="Ruckert C."/>
        </authorList>
    </citation>
    <scope>NUCLEOTIDE SEQUENCE</scope>
    <source>
        <strain evidence="2">CGMCC 1.12785</strain>
    </source>
</reference>
<reference evidence="2" key="2">
    <citation type="submission" date="2020-09" db="EMBL/GenBank/DDBJ databases">
        <authorList>
            <person name="Sun Q."/>
            <person name="Zhou Y."/>
        </authorList>
    </citation>
    <scope>NUCLEOTIDE SEQUENCE</scope>
    <source>
        <strain evidence="2">CGMCC 1.12785</strain>
    </source>
</reference>
<evidence type="ECO:0000313" key="3">
    <source>
        <dbReference type="Proteomes" id="UP000616114"/>
    </source>
</evidence>
<dbReference type="Proteomes" id="UP000616114">
    <property type="component" value="Unassembled WGS sequence"/>
</dbReference>
<gene>
    <name evidence="2" type="ORF">GCM10011333_24640</name>
</gene>
<feature type="compositionally biased region" description="Gly residues" evidence="1">
    <location>
        <begin position="68"/>
        <end position="85"/>
    </location>
</feature>